<name>A0ABS2R6L0_9BACI</name>
<dbReference type="EC" id="3.6.1.73" evidence="9"/>
<dbReference type="Proteomes" id="UP000823485">
    <property type="component" value="Unassembled WGS sequence"/>
</dbReference>
<dbReference type="EMBL" id="JAFBFH010000013">
    <property type="protein sequence ID" value="MBM7715297.1"/>
    <property type="molecule type" value="Genomic_DNA"/>
</dbReference>
<keyword evidence="14" id="KW-1185">Reference proteome</keyword>
<evidence type="ECO:0000313" key="14">
    <source>
        <dbReference type="Proteomes" id="UP000823485"/>
    </source>
</evidence>
<organism evidence="13 14">
    <name type="scientific">Siminovitchia thermophila</name>
    <dbReference type="NCBI Taxonomy" id="1245522"/>
    <lineage>
        <taxon>Bacteria</taxon>
        <taxon>Bacillati</taxon>
        <taxon>Bacillota</taxon>
        <taxon>Bacilli</taxon>
        <taxon>Bacillales</taxon>
        <taxon>Bacillaceae</taxon>
        <taxon>Siminovitchia</taxon>
    </lineage>
</organism>
<comment type="catalytic activity">
    <reaction evidence="10">
        <text>ITP + H2O = IDP + phosphate + H(+)</text>
        <dbReference type="Rhea" id="RHEA:28330"/>
        <dbReference type="ChEBI" id="CHEBI:15377"/>
        <dbReference type="ChEBI" id="CHEBI:15378"/>
        <dbReference type="ChEBI" id="CHEBI:43474"/>
        <dbReference type="ChEBI" id="CHEBI:58280"/>
        <dbReference type="ChEBI" id="CHEBI:61402"/>
        <dbReference type="EC" id="3.6.1.73"/>
    </reaction>
</comment>
<comment type="cofactor">
    <cofactor evidence="2">
        <name>Mg(2+)</name>
        <dbReference type="ChEBI" id="CHEBI:18420"/>
    </cofactor>
</comment>
<sequence>MIVAVGSQNKAKLKAVQRAFQELEIEAEIVPVDAPSHVSAMPFSDEETIHGAIHRAEFCLENSKADVAIGLEGGVTEATFGLFLCNWGALAEKGKKPLLAGGARILLPEEIAGRLRMGEELGPVMDDYSKRSGISSNEGAIGIFTNGRIERAEMFKHIIKLLIGQREKKHYVKK</sequence>
<evidence type="ECO:0000256" key="8">
    <source>
        <dbReference type="ARBA" id="ARBA00023211"/>
    </source>
</evidence>
<evidence type="ECO:0000256" key="4">
    <source>
        <dbReference type="ARBA" id="ARBA00022741"/>
    </source>
</evidence>
<feature type="domain" description="Non-canonical purine NTP phosphatase/PRRC1" evidence="12">
    <location>
        <begin position="6"/>
        <end position="159"/>
    </location>
</feature>
<evidence type="ECO:0000256" key="5">
    <source>
        <dbReference type="ARBA" id="ARBA00022801"/>
    </source>
</evidence>
<dbReference type="InterPro" id="IPR026533">
    <property type="entry name" value="NTPase/PRRC1"/>
</dbReference>
<keyword evidence="8" id="KW-0464">Manganese</keyword>
<evidence type="ECO:0000313" key="13">
    <source>
        <dbReference type="EMBL" id="MBM7715297.1"/>
    </source>
</evidence>
<comment type="caution">
    <text evidence="13">The sequence shown here is derived from an EMBL/GenBank/DDBJ whole genome shotgun (WGS) entry which is preliminary data.</text>
</comment>
<keyword evidence="3" id="KW-0479">Metal-binding</keyword>
<dbReference type="RefSeq" id="WP_077109988.1">
    <property type="nucleotide sequence ID" value="NZ_JAFBFH010000013.1"/>
</dbReference>
<evidence type="ECO:0000259" key="12">
    <source>
        <dbReference type="Pfam" id="PF01931"/>
    </source>
</evidence>
<comment type="cofactor">
    <cofactor evidence="1">
        <name>Mn(2+)</name>
        <dbReference type="ChEBI" id="CHEBI:29035"/>
    </cofactor>
</comment>
<protein>
    <recommendedName>
        <fullName evidence="9">inosine/xanthosine triphosphatase</fullName>
        <ecNumber evidence="9">3.6.1.73</ecNumber>
    </recommendedName>
</protein>
<evidence type="ECO:0000256" key="9">
    <source>
        <dbReference type="ARBA" id="ARBA00038901"/>
    </source>
</evidence>
<evidence type="ECO:0000256" key="2">
    <source>
        <dbReference type="ARBA" id="ARBA00001946"/>
    </source>
</evidence>
<reference evidence="13 14" key="1">
    <citation type="submission" date="2021-01" db="EMBL/GenBank/DDBJ databases">
        <title>Genomic Encyclopedia of Type Strains, Phase IV (KMG-IV): sequencing the most valuable type-strain genomes for metagenomic binning, comparative biology and taxonomic classification.</title>
        <authorList>
            <person name="Goeker M."/>
        </authorList>
    </citation>
    <scope>NUCLEOTIDE SEQUENCE [LARGE SCALE GENOMIC DNA]</scope>
    <source>
        <strain evidence="13 14">DSM 105453</strain>
    </source>
</reference>
<evidence type="ECO:0000256" key="11">
    <source>
        <dbReference type="ARBA" id="ARBA00048781"/>
    </source>
</evidence>
<comment type="catalytic activity">
    <reaction evidence="11">
        <text>XTP + H2O = XDP + phosphate + H(+)</text>
        <dbReference type="Rhea" id="RHEA:28406"/>
        <dbReference type="ChEBI" id="CHEBI:15377"/>
        <dbReference type="ChEBI" id="CHEBI:15378"/>
        <dbReference type="ChEBI" id="CHEBI:43474"/>
        <dbReference type="ChEBI" id="CHEBI:59884"/>
        <dbReference type="ChEBI" id="CHEBI:61314"/>
        <dbReference type="EC" id="3.6.1.73"/>
    </reaction>
</comment>
<dbReference type="PANTHER" id="PTHR34699:SF2">
    <property type="entry name" value="NON-CANONICAL PURINE NTP PHOSPHATASE_PRRC1 DOMAIN-CONTAINING PROTEIN"/>
    <property type="match status" value="1"/>
</dbReference>
<dbReference type="Pfam" id="PF01931">
    <property type="entry name" value="NTPase_I-T"/>
    <property type="match status" value="1"/>
</dbReference>
<proteinExistence type="predicted"/>
<keyword evidence="6" id="KW-0460">Magnesium</keyword>
<accession>A0ABS2R6L0</accession>
<dbReference type="NCBIfam" id="NF002850">
    <property type="entry name" value="PRK03114.1"/>
    <property type="match status" value="1"/>
</dbReference>
<evidence type="ECO:0000256" key="6">
    <source>
        <dbReference type="ARBA" id="ARBA00022842"/>
    </source>
</evidence>
<dbReference type="InterPro" id="IPR050299">
    <property type="entry name" value="YjjX_NTPase"/>
</dbReference>
<dbReference type="InterPro" id="IPR029001">
    <property type="entry name" value="ITPase-like_fam"/>
</dbReference>
<keyword evidence="7" id="KW-0546">Nucleotide metabolism</keyword>
<evidence type="ECO:0000256" key="3">
    <source>
        <dbReference type="ARBA" id="ARBA00022723"/>
    </source>
</evidence>
<evidence type="ECO:0000256" key="7">
    <source>
        <dbReference type="ARBA" id="ARBA00023080"/>
    </source>
</evidence>
<keyword evidence="5" id="KW-0378">Hydrolase</keyword>
<gene>
    <name evidence="13" type="ORF">JOC94_002284</name>
</gene>
<dbReference type="Gene3D" id="3.90.950.10">
    <property type="match status" value="1"/>
</dbReference>
<dbReference type="SUPFAM" id="SSF52972">
    <property type="entry name" value="ITPase-like"/>
    <property type="match status" value="1"/>
</dbReference>
<dbReference type="PANTHER" id="PTHR34699">
    <property type="match status" value="1"/>
</dbReference>
<evidence type="ECO:0000256" key="1">
    <source>
        <dbReference type="ARBA" id="ARBA00001936"/>
    </source>
</evidence>
<evidence type="ECO:0000256" key="10">
    <source>
        <dbReference type="ARBA" id="ARBA00048174"/>
    </source>
</evidence>
<keyword evidence="4" id="KW-0547">Nucleotide-binding</keyword>